<gene>
    <name evidence="2" type="ORF">GCM10022292_29830</name>
</gene>
<dbReference type="RefSeq" id="WP_344715741.1">
    <property type="nucleotide sequence ID" value="NZ_BAABCB010000029.1"/>
</dbReference>
<dbReference type="Proteomes" id="UP001501682">
    <property type="component" value="Unassembled WGS sequence"/>
</dbReference>
<protein>
    <recommendedName>
        <fullName evidence="4">DUF3667 domain-containing protein</fullName>
    </recommendedName>
</protein>
<accession>A0ABP8D130</accession>
<evidence type="ECO:0008006" key="4">
    <source>
        <dbReference type="Google" id="ProtNLM"/>
    </source>
</evidence>
<organism evidence="2 3">
    <name type="scientific">Winogradskyella damuponensis</name>
    <dbReference type="NCBI Taxonomy" id="943939"/>
    <lineage>
        <taxon>Bacteria</taxon>
        <taxon>Pseudomonadati</taxon>
        <taxon>Bacteroidota</taxon>
        <taxon>Flavobacteriia</taxon>
        <taxon>Flavobacteriales</taxon>
        <taxon>Flavobacteriaceae</taxon>
        <taxon>Winogradskyella</taxon>
    </lineage>
</organism>
<proteinExistence type="predicted"/>
<feature type="transmembrane region" description="Helical" evidence="1">
    <location>
        <begin position="78"/>
        <end position="100"/>
    </location>
</feature>
<keyword evidence="1" id="KW-0472">Membrane</keyword>
<keyword evidence="1" id="KW-0812">Transmembrane</keyword>
<evidence type="ECO:0000313" key="3">
    <source>
        <dbReference type="Proteomes" id="UP001501682"/>
    </source>
</evidence>
<keyword evidence="1" id="KW-1133">Transmembrane helix</keyword>
<feature type="transmembrane region" description="Helical" evidence="1">
    <location>
        <begin position="199"/>
        <end position="217"/>
    </location>
</feature>
<keyword evidence="3" id="KW-1185">Reference proteome</keyword>
<sequence length="263" mass="30434">MNCKNCNNTLRASQKFCDECGAKIIHNRLKPKVLAQQINEQFISIDNKFLRTFIDLFKQPETVIIGYIEGTRKKYIDVLQYFAIALTLAGIQVFLMTTFFKEALDFGSAFMEGFNSATSQTKNPFADFNFDIFTKYQGLIYIISVPFSALGTWLGYYLLGERRYNFTEHLVINLYYSAQVIIVSAVLTILFLVFGLDYLIVYSIIAIPSFVYFFYVLKRIFKGPFWEAFTRFIFVMITYFISFSIVGLIFFILGIIIAIMAHN</sequence>
<evidence type="ECO:0000313" key="2">
    <source>
        <dbReference type="EMBL" id="GAA4245845.1"/>
    </source>
</evidence>
<feature type="transmembrane region" description="Helical" evidence="1">
    <location>
        <begin position="171"/>
        <end position="193"/>
    </location>
</feature>
<feature type="transmembrane region" description="Helical" evidence="1">
    <location>
        <begin position="138"/>
        <end position="159"/>
    </location>
</feature>
<feature type="transmembrane region" description="Helical" evidence="1">
    <location>
        <begin position="229"/>
        <end position="261"/>
    </location>
</feature>
<dbReference type="Pfam" id="PF12412">
    <property type="entry name" value="DUF3667"/>
    <property type="match status" value="1"/>
</dbReference>
<reference evidence="3" key="1">
    <citation type="journal article" date="2019" name="Int. J. Syst. Evol. Microbiol.">
        <title>The Global Catalogue of Microorganisms (GCM) 10K type strain sequencing project: providing services to taxonomists for standard genome sequencing and annotation.</title>
        <authorList>
            <consortium name="The Broad Institute Genomics Platform"/>
            <consortium name="The Broad Institute Genome Sequencing Center for Infectious Disease"/>
            <person name="Wu L."/>
            <person name="Ma J."/>
        </authorList>
    </citation>
    <scope>NUCLEOTIDE SEQUENCE [LARGE SCALE GENOMIC DNA]</scope>
    <source>
        <strain evidence="3">JCM 17633</strain>
    </source>
</reference>
<dbReference type="EMBL" id="BAABCB010000029">
    <property type="protein sequence ID" value="GAA4245845.1"/>
    <property type="molecule type" value="Genomic_DNA"/>
</dbReference>
<comment type="caution">
    <text evidence="2">The sequence shown here is derived from an EMBL/GenBank/DDBJ whole genome shotgun (WGS) entry which is preliminary data.</text>
</comment>
<dbReference type="InterPro" id="IPR022134">
    <property type="entry name" value="DUF3667"/>
</dbReference>
<name>A0ABP8D130_9FLAO</name>
<evidence type="ECO:0000256" key="1">
    <source>
        <dbReference type="SAM" id="Phobius"/>
    </source>
</evidence>